<name>A0A7S4UQV6_9DINO</name>
<gene>
    <name evidence="1" type="ORF">AMON00008_LOCUS20844</name>
</gene>
<organism evidence="1">
    <name type="scientific">Alexandrium monilatum</name>
    <dbReference type="NCBI Taxonomy" id="311494"/>
    <lineage>
        <taxon>Eukaryota</taxon>
        <taxon>Sar</taxon>
        <taxon>Alveolata</taxon>
        <taxon>Dinophyceae</taxon>
        <taxon>Gonyaulacales</taxon>
        <taxon>Pyrocystaceae</taxon>
        <taxon>Alexandrium</taxon>
    </lineage>
</organism>
<evidence type="ECO:0000313" key="1">
    <source>
        <dbReference type="EMBL" id="CAE4584401.1"/>
    </source>
</evidence>
<dbReference type="EMBL" id="HBNR01030537">
    <property type="protein sequence ID" value="CAE4584401.1"/>
    <property type="molecule type" value="Transcribed_RNA"/>
</dbReference>
<reference evidence="1" key="1">
    <citation type="submission" date="2021-01" db="EMBL/GenBank/DDBJ databases">
        <authorList>
            <person name="Corre E."/>
            <person name="Pelletier E."/>
            <person name="Niang G."/>
            <person name="Scheremetjew M."/>
            <person name="Finn R."/>
            <person name="Kale V."/>
            <person name="Holt S."/>
            <person name="Cochrane G."/>
            <person name="Meng A."/>
            <person name="Brown T."/>
            <person name="Cohen L."/>
        </authorList>
    </citation>
    <scope>NUCLEOTIDE SEQUENCE</scope>
    <source>
        <strain evidence="1">CCMP3105</strain>
    </source>
</reference>
<protein>
    <submittedName>
        <fullName evidence="1">Uncharacterized protein</fullName>
    </submittedName>
</protein>
<sequence>MAEAGVQHAARVRLRRMDGTCIGLKQLELFCSGCRSECDQKCVIDDHEVEILQAPVIGTPHLAESCCSSVRASFCTPRREGAVPAQSGQSFALALVSSLGPSSERSRPASRSAR</sequence>
<proteinExistence type="predicted"/>
<dbReference type="AlphaFoldDB" id="A0A7S4UQV6"/>
<accession>A0A7S4UQV6</accession>